<reference evidence="1 2" key="1">
    <citation type="journal article" date="2021" name="Hortic Res">
        <title>High-quality reference genome and annotation aids understanding of berry development for evergreen blueberry (Vaccinium darrowii).</title>
        <authorList>
            <person name="Yu J."/>
            <person name="Hulse-Kemp A.M."/>
            <person name="Babiker E."/>
            <person name="Staton M."/>
        </authorList>
    </citation>
    <scope>NUCLEOTIDE SEQUENCE [LARGE SCALE GENOMIC DNA]</scope>
    <source>
        <strain evidence="2">cv. NJ 8807/NJ 8810</strain>
        <tissue evidence="1">Young leaf</tissue>
    </source>
</reference>
<dbReference type="Proteomes" id="UP000828048">
    <property type="component" value="Chromosome 2"/>
</dbReference>
<evidence type="ECO:0000313" key="2">
    <source>
        <dbReference type="Proteomes" id="UP000828048"/>
    </source>
</evidence>
<proteinExistence type="predicted"/>
<evidence type="ECO:0000313" key="1">
    <source>
        <dbReference type="EMBL" id="KAH7833240.1"/>
    </source>
</evidence>
<dbReference type="EMBL" id="CM037152">
    <property type="protein sequence ID" value="KAH7833240.1"/>
    <property type="molecule type" value="Genomic_DNA"/>
</dbReference>
<sequence length="382" mass="42315">MNPEKWAFNLLLPLIFIRFCTSIDTLTPTQSINDGEVLVSSGETFALGFFSPGDSSRRYVGIWYNKISVQTVVWVANRDSPINGTSGVLSLNRDGNLVIYENTTRNHSTLWQTNVSAVSRSARLLDSGNLVLFQADGGSGGGGVWQSFDQPTNTFLPNMKLGLDRRTGLEWFLSSCKSRDDPGTGEYALRVEPNEMPQLILFKGSTRVWRLLGWLARGPVWNGFVFNSTFVNNSDQVCTSYTLTNASNPSMQFLDESGSLKMVTWDGGKWVEFMSIPYERCVGYGRCGAFGYCDLNNGQEFECTCLPGYEPRSTEKWNLRDASGGCIKKREAVSMCGSGEGFVEVANAKVPDTFNARVVMSLSVNECKEECEGNLLLRGLHK</sequence>
<keyword evidence="2" id="KW-1185">Reference proteome</keyword>
<organism evidence="1 2">
    <name type="scientific">Vaccinium darrowii</name>
    <dbReference type="NCBI Taxonomy" id="229202"/>
    <lineage>
        <taxon>Eukaryota</taxon>
        <taxon>Viridiplantae</taxon>
        <taxon>Streptophyta</taxon>
        <taxon>Embryophyta</taxon>
        <taxon>Tracheophyta</taxon>
        <taxon>Spermatophyta</taxon>
        <taxon>Magnoliopsida</taxon>
        <taxon>eudicotyledons</taxon>
        <taxon>Gunneridae</taxon>
        <taxon>Pentapetalae</taxon>
        <taxon>asterids</taxon>
        <taxon>Ericales</taxon>
        <taxon>Ericaceae</taxon>
        <taxon>Vaccinioideae</taxon>
        <taxon>Vaccinieae</taxon>
        <taxon>Vaccinium</taxon>
    </lineage>
</organism>
<comment type="caution">
    <text evidence="1">The sequence shown here is derived from an EMBL/GenBank/DDBJ whole genome shotgun (WGS) entry which is preliminary data.</text>
</comment>
<gene>
    <name evidence="1" type="ORF">Vadar_004354</name>
</gene>
<protein>
    <submittedName>
        <fullName evidence="1">Uncharacterized protein</fullName>
    </submittedName>
</protein>
<accession>A0ACB7WY39</accession>
<name>A0ACB7WY39_9ERIC</name>